<dbReference type="InterPro" id="IPR016193">
    <property type="entry name" value="Cytidine_deaminase-like"/>
</dbReference>
<keyword evidence="5" id="KW-0862">Zinc</keyword>
<reference evidence="7" key="1">
    <citation type="journal article" date="2015" name="Nature">
        <title>Complex archaea that bridge the gap between prokaryotes and eukaryotes.</title>
        <authorList>
            <person name="Spang A."/>
            <person name="Saw J.H."/>
            <person name="Jorgensen S.L."/>
            <person name="Zaremba-Niedzwiedzka K."/>
            <person name="Martijn J."/>
            <person name="Lind A.E."/>
            <person name="van Eijk R."/>
            <person name="Schleper C."/>
            <person name="Guy L."/>
            <person name="Ettema T.J."/>
        </authorList>
    </citation>
    <scope>NUCLEOTIDE SEQUENCE</scope>
</reference>
<evidence type="ECO:0000256" key="3">
    <source>
        <dbReference type="ARBA" id="ARBA00022723"/>
    </source>
</evidence>
<dbReference type="AlphaFoldDB" id="A0A0F9KM35"/>
<dbReference type="InterPro" id="IPR016192">
    <property type="entry name" value="APOBEC/CMP_deaminase_Zn-bd"/>
</dbReference>
<gene>
    <name evidence="7" type="ORF">LCGC14_1313980</name>
</gene>
<dbReference type="InterPro" id="IPR035105">
    <property type="entry name" value="Deoxycytidylate_deaminase_dom"/>
</dbReference>
<evidence type="ECO:0000256" key="1">
    <source>
        <dbReference type="ARBA" id="ARBA00001947"/>
    </source>
</evidence>
<dbReference type="PROSITE" id="PS00903">
    <property type="entry name" value="CYT_DCMP_DEAMINASES_1"/>
    <property type="match status" value="1"/>
</dbReference>
<comment type="caution">
    <text evidence="7">The sequence shown here is derived from an EMBL/GenBank/DDBJ whole genome shotgun (WGS) entry which is preliminary data.</text>
</comment>
<evidence type="ECO:0000313" key="7">
    <source>
        <dbReference type="EMBL" id="KKM82993.1"/>
    </source>
</evidence>
<comment type="cofactor">
    <cofactor evidence="1">
        <name>Zn(2+)</name>
        <dbReference type="ChEBI" id="CHEBI:29105"/>
    </cofactor>
</comment>
<dbReference type="EMBL" id="LAZR01007782">
    <property type="protein sequence ID" value="KKM82993.1"/>
    <property type="molecule type" value="Genomic_DNA"/>
</dbReference>
<dbReference type="InterPro" id="IPR002125">
    <property type="entry name" value="CMP_dCMP_dom"/>
</dbReference>
<dbReference type="Pfam" id="PF00383">
    <property type="entry name" value="dCMP_cyt_deam_1"/>
    <property type="match status" value="1"/>
</dbReference>
<evidence type="ECO:0000256" key="4">
    <source>
        <dbReference type="ARBA" id="ARBA00022801"/>
    </source>
</evidence>
<dbReference type="GO" id="GO:0008270">
    <property type="term" value="F:zinc ion binding"/>
    <property type="evidence" value="ECO:0007669"/>
    <property type="project" value="InterPro"/>
</dbReference>
<keyword evidence="3" id="KW-0479">Metal-binding</keyword>
<keyword evidence="4" id="KW-0378">Hydrolase</keyword>
<accession>A0A0F9KM35</accession>
<dbReference type="Gene3D" id="3.40.140.10">
    <property type="entry name" value="Cytidine Deaminase, domain 2"/>
    <property type="match status" value="1"/>
</dbReference>
<dbReference type="PANTHER" id="PTHR11086">
    <property type="entry name" value="DEOXYCYTIDYLATE DEAMINASE-RELATED"/>
    <property type="match status" value="1"/>
</dbReference>
<organism evidence="7">
    <name type="scientific">marine sediment metagenome</name>
    <dbReference type="NCBI Taxonomy" id="412755"/>
    <lineage>
        <taxon>unclassified sequences</taxon>
        <taxon>metagenomes</taxon>
        <taxon>ecological metagenomes</taxon>
    </lineage>
</organism>
<protein>
    <recommendedName>
        <fullName evidence="6">CMP/dCMP-type deaminase domain-containing protein</fullName>
    </recommendedName>
</protein>
<dbReference type="GO" id="GO:0005737">
    <property type="term" value="C:cytoplasm"/>
    <property type="evidence" value="ECO:0007669"/>
    <property type="project" value="TreeGrafter"/>
</dbReference>
<dbReference type="InterPro" id="IPR015517">
    <property type="entry name" value="dCMP_deaminase-rel"/>
</dbReference>
<dbReference type="SUPFAM" id="SSF53927">
    <property type="entry name" value="Cytidine deaminase-like"/>
    <property type="match status" value="1"/>
</dbReference>
<feature type="domain" description="CMP/dCMP-type deaminase" evidence="6">
    <location>
        <begin position="13"/>
        <end position="135"/>
    </location>
</feature>
<sequence length="184" mass="20847">MNYRLQSQPEPPTWHEYFMTLAYSIAKKSKDPSTKVGAIIVDTQHSILSTGYNGLPRGCIDDISERNTRPIKYAWYEHAERNAIYNAARVGGAPLAGSIMYTQGLPCADCMRGIIQAGISHVVTHKEWREATHPLITPDQSWFQIQQETVEAMWRESHIGYIELSLHLPTSTGFFNGHHIFFPS</sequence>
<dbReference type="GO" id="GO:0004132">
    <property type="term" value="F:dCMP deaminase activity"/>
    <property type="evidence" value="ECO:0007669"/>
    <property type="project" value="TreeGrafter"/>
</dbReference>
<dbReference type="PANTHER" id="PTHR11086:SF18">
    <property type="entry name" value="DEOXYCYTIDYLATE DEAMINASE"/>
    <property type="match status" value="1"/>
</dbReference>
<evidence type="ECO:0000259" key="6">
    <source>
        <dbReference type="PROSITE" id="PS51747"/>
    </source>
</evidence>
<dbReference type="PROSITE" id="PS51747">
    <property type="entry name" value="CYT_DCMP_DEAMINASES_2"/>
    <property type="match status" value="1"/>
</dbReference>
<evidence type="ECO:0000256" key="5">
    <source>
        <dbReference type="ARBA" id="ARBA00022833"/>
    </source>
</evidence>
<comment type="similarity">
    <text evidence="2">Belongs to the cytidine and deoxycytidylate deaminase family.</text>
</comment>
<evidence type="ECO:0000256" key="2">
    <source>
        <dbReference type="ARBA" id="ARBA00006576"/>
    </source>
</evidence>
<proteinExistence type="inferred from homology"/>
<dbReference type="CDD" id="cd01286">
    <property type="entry name" value="deoxycytidylate_deaminase"/>
    <property type="match status" value="1"/>
</dbReference>
<name>A0A0F9KM35_9ZZZZ</name>